<sequence length="195" mass="21883">MASPVVTGSLQEANESVPVKADRADEMLPLSIGDLGLKSENDIILSRMEYLVTGLFRLELVKSPKFLAKRSKTFAQLNVHDVGRSQLCRQCVYQLPCFSALTRIAGVKQRFNRLNRSRRLTGKAHCAGSKPHHFIDLRQIHRAESPVAVLSADNLVGMPLYPQGTEGGIQRLCAFEGDRRGEHFARDTEFNFFRK</sequence>
<protein>
    <submittedName>
        <fullName evidence="1">Uncharacterized protein</fullName>
    </submittedName>
</protein>
<evidence type="ECO:0000313" key="2">
    <source>
        <dbReference type="Proteomes" id="UP000052167"/>
    </source>
</evidence>
<organism evidence="1 2">
    <name type="scientific">Pseudorhizobium pelagicum</name>
    <dbReference type="NCBI Taxonomy" id="1509405"/>
    <lineage>
        <taxon>Bacteria</taxon>
        <taxon>Pseudomonadati</taxon>
        <taxon>Pseudomonadota</taxon>
        <taxon>Alphaproteobacteria</taxon>
        <taxon>Hyphomicrobiales</taxon>
        <taxon>Rhizobiaceae</taxon>
        <taxon>Rhizobium/Agrobacterium group</taxon>
        <taxon>Pseudorhizobium</taxon>
    </lineage>
</organism>
<keyword evidence="2" id="KW-1185">Reference proteome</keyword>
<dbReference type="EMBL" id="JOKJ01000003">
    <property type="protein sequence ID" value="KEQ10241.1"/>
    <property type="molecule type" value="Genomic_DNA"/>
</dbReference>
<dbReference type="AlphaFoldDB" id="A0A922P645"/>
<comment type="caution">
    <text evidence="1">The sequence shown here is derived from an EMBL/GenBank/DDBJ whole genome shotgun (WGS) entry which is preliminary data.</text>
</comment>
<accession>A0A922P645</accession>
<proteinExistence type="predicted"/>
<dbReference type="Proteomes" id="UP000052167">
    <property type="component" value="Unassembled WGS sequence"/>
</dbReference>
<name>A0A922P645_9HYPH</name>
<reference evidence="1 2" key="1">
    <citation type="submission" date="2014-06" db="EMBL/GenBank/DDBJ databases">
        <title>Rhizobium pelagicum/R2-400B4.</title>
        <authorList>
            <person name="Kimes N.E."/>
            <person name="Lopez-Perez M."/>
        </authorList>
    </citation>
    <scope>NUCLEOTIDE SEQUENCE [LARGE SCALE GENOMIC DNA]</scope>
    <source>
        <strain evidence="1 2">R2-400B4</strain>
    </source>
</reference>
<evidence type="ECO:0000313" key="1">
    <source>
        <dbReference type="EMBL" id="KEQ10241.1"/>
    </source>
</evidence>
<gene>
    <name evidence="1" type="ORF">GV68_15075</name>
</gene>